<gene>
    <name evidence="1" type="ORF">OG835_29990</name>
</gene>
<evidence type="ECO:0000313" key="1">
    <source>
        <dbReference type="EMBL" id="WSC00827.1"/>
    </source>
</evidence>
<accession>A0ACD4ZS26</accession>
<sequence length="320" mass="33570">MTALPTTTAPDLLPGARTGGGPQDDADSPPADSLPTDFPHDGLPSGSARRPGPRSGGQGRPRYSPRRRARLLRAALSAALAVPLVTAAHQSRHPFDDRLTVHTTAAPGPPAAQEPVLRTSGPRVEARDPRSGTLRWVHERTGSRPLALAAGPGHAFALWSDGLVTDTERVTGSAVRWHRALPGLADWLAAGSGRAAGVLQPLAPGARMLAVVTPQRIAAFRAGDGDLRWVLPAARGCAFDPGRYVRTAGILLVAQPCPGHTNWTAELMAVDDLGRIVPGRTPLRNDLPHDPPNDPPSGVSKDLSDDVPGDRPEKAVARPS</sequence>
<proteinExistence type="predicted"/>
<dbReference type="Proteomes" id="UP001348369">
    <property type="component" value="Chromosome"/>
</dbReference>
<protein>
    <submittedName>
        <fullName evidence="1">Uncharacterized protein</fullName>
    </submittedName>
</protein>
<evidence type="ECO:0000313" key="2">
    <source>
        <dbReference type="Proteomes" id="UP001348369"/>
    </source>
</evidence>
<organism evidence="1 2">
    <name type="scientific">Streptomyces scopuliridis</name>
    <dbReference type="NCBI Taxonomy" id="452529"/>
    <lineage>
        <taxon>Bacteria</taxon>
        <taxon>Bacillati</taxon>
        <taxon>Actinomycetota</taxon>
        <taxon>Actinomycetes</taxon>
        <taxon>Kitasatosporales</taxon>
        <taxon>Streptomycetaceae</taxon>
        <taxon>Streptomyces</taxon>
    </lineage>
</organism>
<keyword evidence="2" id="KW-1185">Reference proteome</keyword>
<reference evidence="1" key="1">
    <citation type="submission" date="2022-10" db="EMBL/GenBank/DDBJ databases">
        <title>The complete genomes of actinobacterial strains from the NBC collection.</title>
        <authorList>
            <person name="Joergensen T.S."/>
            <person name="Alvarez Arevalo M."/>
            <person name="Sterndorff E.B."/>
            <person name="Faurdal D."/>
            <person name="Vuksanovic O."/>
            <person name="Mourched A.-S."/>
            <person name="Charusanti P."/>
            <person name="Shaw S."/>
            <person name="Blin K."/>
            <person name="Weber T."/>
        </authorList>
    </citation>
    <scope>NUCLEOTIDE SEQUENCE</scope>
    <source>
        <strain evidence="1">NBC 01771</strain>
    </source>
</reference>
<dbReference type="EMBL" id="CP109109">
    <property type="protein sequence ID" value="WSC00827.1"/>
    <property type="molecule type" value="Genomic_DNA"/>
</dbReference>
<name>A0ACD4ZS26_9ACTN</name>